<name>A0A7Z7BJH1_9BURK</name>
<accession>A0A7Z7BJH1</accession>
<keyword evidence="3" id="KW-0413">Isomerase</keyword>
<dbReference type="GO" id="GO:0018800">
    <property type="term" value="F:5-oxopent-3-ene-1,2,5-tricarboxylate decarboxylase activity"/>
    <property type="evidence" value="ECO:0007669"/>
    <property type="project" value="InterPro"/>
</dbReference>
<dbReference type="Proteomes" id="UP000198900">
    <property type="component" value="Unassembled WGS sequence"/>
</dbReference>
<dbReference type="Gene3D" id="3.90.850.10">
    <property type="entry name" value="Fumarylacetoacetase-like, C-terminal domain"/>
    <property type="match status" value="1"/>
</dbReference>
<dbReference type="AlphaFoldDB" id="A0A7Z7BJH1"/>
<feature type="domain" description="Fumarylacetoacetase-like C-terminal" evidence="2">
    <location>
        <begin position="120"/>
        <end position="317"/>
    </location>
</feature>
<comment type="caution">
    <text evidence="3">The sequence shown here is derived from an EMBL/GenBank/DDBJ whole genome shotgun (WGS) entry which is preliminary data.</text>
</comment>
<dbReference type="NCBIfam" id="TIGR02305">
    <property type="entry name" value="HpaG-N-term"/>
    <property type="match status" value="1"/>
</dbReference>
<gene>
    <name evidence="3" type="ORF">SAMN04487926_14729</name>
</gene>
<dbReference type="GO" id="GO:0008704">
    <property type="term" value="F:5-carboxymethyl-2-hydroxymuconate delta-isomerase activity"/>
    <property type="evidence" value="ECO:0007669"/>
    <property type="project" value="InterPro"/>
</dbReference>
<dbReference type="SUPFAM" id="SSF56529">
    <property type="entry name" value="FAH"/>
    <property type="match status" value="1"/>
</dbReference>
<evidence type="ECO:0000313" key="3">
    <source>
        <dbReference type="EMBL" id="SDJ39023.1"/>
    </source>
</evidence>
<dbReference type="InterPro" id="IPR011234">
    <property type="entry name" value="Fumarylacetoacetase-like_C"/>
</dbReference>
<dbReference type="GO" id="GO:0046872">
    <property type="term" value="F:metal ion binding"/>
    <property type="evidence" value="ECO:0007669"/>
    <property type="project" value="UniProtKB-KW"/>
</dbReference>
<protein>
    <submittedName>
        <fullName evidence="3">5-oxopent-3-ene-1,2,5-tricarboxylate decarboxylase / 2-hydroxyhepta-2,4-diene-1,7-dioate isomerase</fullName>
    </submittedName>
</protein>
<evidence type="ECO:0000313" key="4">
    <source>
        <dbReference type="Proteomes" id="UP000198900"/>
    </source>
</evidence>
<dbReference type="PANTHER" id="PTHR11820">
    <property type="entry name" value="ACYLPYRUVASE"/>
    <property type="match status" value="1"/>
</dbReference>
<dbReference type="InterPro" id="IPR012686">
    <property type="entry name" value="HPA_isomer/decarb_N"/>
</dbReference>
<proteinExistence type="predicted"/>
<dbReference type="EMBL" id="FNDI01000047">
    <property type="protein sequence ID" value="SDJ39023.1"/>
    <property type="molecule type" value="Genomic_DNA"/>
</dbReference>
<dbReference type="InterPro" id="IPR036663">
    <property type="entry name" value="Fumarylacetoacetase_C_sf"/>
</dbReference>
<organism evidence="3 4">
    <name type="scientific">Paraburkholderia steynii</name>
    <dbReference type="NCBI Taxonomy" id="1245441"/>
    <lineage>
        <taxon>Bacteria</taxon>
        <taxon>Pseudomonadati</taxon>
        <taxon>Pseudomonadota</taxon>
        <taxon>Betaproteobacteria</taxon>
        <taxon>Burkholderiales</taxon>
        <taxon>Burkholderiaceae</taxon>
        <taxon>Paraburkholderia</taxon>
    </lineage>
</organism>
<keyword evidence="4" id="KW-1185">Reference proteome</keyword>
<evidence type="ECO:0000259" key="2">
    <source>
        <dbReference type="Pfam" id="PF01557"/>
    </source>
</evidence>
<dbReference type="PANTHER" id="PTHR11820:SF114">
    <property type="entry name" value="4-HYDROXYPHENYLACETATE CATABOLISM PROTEIN"/>
    <property type="match status" value="1"/>
</dbReference>
<dbReference type="Pfam" id="PF01557">
    <property type="entry name" value="FAA_hydrolase"/>
    <property type="match status" value="1"/>
</dbReference>
<sequence>MRGPVLYMTWCPLFRVPGDLSTRWNTGHTSFSHSFYGLKHLQALRQGKPAQQVNALDLDSLGANTTKMLVNDGCRQAMFALDDHRIHLAAEPFARDVDARTVSPLLASGTACRPPVDGAVYGTLLNDRAALDALGDAVNAAPYKAPPKAPVLYVKPRNTFAGHRASVVVPDDAQGVQVGGSLGVVIGRTACRVSVESALEYVAGYTIVADLCVPHESVYRPSVRFRARDGFCVIGPTVVARRHVANPDALRVAIRIEGKEPFIANMSTSIRNVARLIADVTDFMTLAPGDVLTLGVPHGAPIAHVGDEISIAIGDWPPLCFSMTAREGGGR</sequence>
<keyword evidence="1" id="KW-0479">Metal-binding</keyword>
<evidence type="ECO:0000256" key="1">
    <source>
        <dbReference type="ARBA" id="ARBA00022723"/>
    </source>
</evidence>
<reference evidence="3" key="1">
    <citation type="submission" date="2016-10" db="EMBL/GenBank/DDBJ databases">
        <authorList>
            <person name="Varghese N."/>
            <person name="Submissions S."/>
        </authorList>
    </citation>
    <scope>NUCLEOTIDE SEQUENCE [LARGE SCALE GENOMIC DNA]</scope>
    <source>
        <strain evidence="3">YR281</strain>
    </source>
</reference>